<evidence type="ECO:0000313" key="2">
    <source>
        <dbReference type="EMBL" id="EHQ36907.1"/>
    </source>
</evidence>
<feature type="transmembrane region" description="Helical" evidence="1">
    <location>
        <begin position="190"/>
        <end position="212"/>
    </location>
</feature>
<accession>H1YXH0</accession>
<keyword evidence="1" id="KW-0472">Membrane</keyword>
<sequence length="478" mass="55306">MKGKMRGIRSNNLSESKEKEEIGVFRRRSSFRKKLILADRKFSWLLFVMTFLAFVTGYLLTRTESQPVPTVVHVILSVLFAVLLLYHVYVYTFLVKYNWKKGFNSLLVRKISGISFIILVLRVSGIIILISGLFVFISGFDYYFVLKEPFSLSNHVIADNIFYIAFSVHMAAGLKLLLHRKKKSSFVQNLSSFLFLAALLLAAFAFESGFVYNLTEEPGNSVQIDGVVYSVDSLLMSQSRPDIFQEGKYSMFDALVMVSDKKGLDLKYHYDPEMETNVIDSLKGSRNWWYEGYYDGGYTSVPFGEINYQRMDEYPWKEGAILRMVRVSPDELEERYEVFRTEIMRKDENGGRVIIPRVIIEGRTNIYNYGSVEVYAHNLRNDTFRDGVVTAIDAVMTLGDLGYLSYTLKWYDSIGTAEVVRSYFVESIDRDSGYNRCGFVYECGEPGYEFFKGNHIHIPSDWRVLKSPEYLKYFWICI</sequence>
<reference evidence="2 3" key="1">
    <citation type="submission" date="2011-10" db="EMBL/GenBank/DDBJ databases">
        <title>The Improved High-Quality Draft genome of Methanoplanus limicola DSM 2279.</title>
        <authorList>
            <consortium name="US DOE Joint Genome Institute (JGI-PGF)"/>
            <person name="Lucas S."/>
            <person name="Copeland A."/>
            <person name="Lapidus A."/>
            <person name="Glavina del Rio T."/>
            <person name="Dalin E."/>
            <person name="Tice H."/>
            <person name="Bruce D."/>
            <person name="Goodwin L."/>
            <person name="Pitluck S."/>
            <person name="Peters L."/>
            <person name="Mikhailova N."/>
            <person name="Lu M."/>
            <person name="Kyrpides N."/>
            <person name="Mavromatis K."/>
            <person name="Ivanova N."/>
            <person name="Markowitz V."/>
            <person name="Cheng J.-F."/>
            <person name="Hugenholtz P."/>
            <person name="Woyke T."/>
            <person name="Wu D."/>
            <person name="Wirth R."/>
            <person name="Brambilla E.-M."/>
            <person name="Klenk H.-P."/>
            <person name="Eisen J.A."/>
        </authorList>
    </citation>
    <scope>NUCLEOTIDE SEQUENCE [LARGE SCALE GENOMIC DNA]</scope>
    <source>
        <strain evidence="2 3">DSM 2279</strain>
    </source>
</reference>
<dbReference type="InParanoid" id="H1YXH0"/>
<dbReference type="HOGENOM" id="CLU_570635_0_0_2"/>
<dbReference type="STRING" id="937775.Metlim_2873"/>
<feature type="transmembrane region" description="Helical" evidence="1">
    <location>
        <begin position="42"/>
        <end position="60"/>
    </location>
</feature>
<dbReference type="OrthoDB" id="372197at2157"/>
<gene>
    <name evidence="2" type="ORF">Metlim_2873</name>
</gene>
<feature type="transmembrane region" description="Helical" evidence="1">
    <location>
        <begin position="72"/>
        <end position="95"/>
    </location>
</feature>
<feature type="transmembrane region" description="Helical" evidence="1">
    <location>
        <begin position="160"/>
        <end position="178"/>
    </location>
</feature>
<proteinExistence type="predicted"/>
<keyword evidence="1" id="KW-1133">Transmembrane helix</keyword>
<organism evidence="2 3">
    <name type="scientific">Methanoplanus limicola DSM 2279</name>
    <dbReference type="NCBI Taxonomy" id="937775"/>
    <lineage>
        <taxon>Archaea</taxon>
        <taxon>Methanobacteriati</taxon>
        <taxon>Methanobacteriota</taxon>
        <taxon>Stenosarchaea group</taxon>
        <taxon>Methanomicrobia</taxon>
        <taxon>Methanomicrobiales</taxon>
        <taxon>Methanomicrobiaceae</taxon>
        <taxon>Methanoplanus</taxon>
    </lineage>
</organism>
<protein>
    <submittedName>
        <fullName evidence="2">Uncharacterized protein</fullName>
    </submittedName>
</protein>
<dbReference type="RefSeq" id="WP_004079626.1">
    <property type="nucleotide sequence ID" value="NZ_CM001436.1"/>
</dbReference>
<name>H1YXH0_9EURY</name>
<dbReference type="Proteomes" id="UP000005741">
    <property type="component" value="Chromosome"/>
</dbReference>
<keyword evidence="3" id="KW-1185">Reference proteome</keyword>
<keyword evidence="1" id="KW-0812">Transmembrane</keyword>
<evidence type="ECO:0000313" key="3">
    <source>
        <dbReference type="Proteomes" id="UP000005741"/>
    </source>
</evidence>
<dbReference type="EMBL" id="CM001436">
    <property type="protein sequence ID" value="EHQ36907.1"/>
    <property type="molecule type" value="Genomic_DNA"/>
</dbReference>
<feature type="transmembrane region" description="Helical" evidence="1">
    <location>
        <begin position="116"/>
        <end position="140"/>
    </location>
</feature>
<evidence type="ECO:0000256" key="1">
    <source>
        <dbReference type="SAM" id="Phobius"/>
    </source>
</evidence>
<dbReference type="AlphaFoldDB" id="H1YXH0"/>